<keyword evidence="1" id="KW-1133">Transmembrane helix</keyword>
<keyword evidence="3" id="KW-1185">Reference proteome</keyword>
<keyword evidence="1" id="KW-0812">Transmembrane</keyword>
<feature type="transmembrane region" description="Helical" evidence="1">
    <location>
        <begin position="38"/>
        <end position="58"/>
    </location>
</feature>
<comment type="caution">
    <text evidence="2">The sequence shown here is derived from an EMBL/GenBank/DDBJ whole genome shotgun (WGS) entry which is preliminary data.</text>
</comment>
<organism evidence="2 3">
    <name type="scientific">Halorussus aquaticus</name>
    <dbReference type="NCBI Taxonomy" id="2953748"/>
    <lineage>
        <taxon>Archaea</taxon>
        <taxon>Methanobacteriati</taxon>
        <taxon>Methanobacteriota</taxon>
        <taxon>Stenosarchaea group</taxon>
        <taxon>Halobacteria</taxon>
        <taxon>Halobacteriales</taxon>
        <taxon>Haladaptataceae</taxon>
        <taxon>Halorussus</taxon>
    </lineage>
</organism>
<protein>
    <submittedName>
        <fullName evidence="2">Uncharacterized protein</fullName>
    </submittedName>
</protein>
<evidence type="ECO:0000256" key="1">
    <source>
        <dbReference type="SAM" id="Phobius"/>
    </source>
</evidence>
<dbReference type="AlphaFoldDB" id="A0ABD5Q393"/>
<dbReference type="EMBL" id="JBHSHT010000001">
    <property type="protein sequence ID" value="MFC4824984.1"/>
    <property type="molecule type" value="Genomic_DNA"/>
</dbReference>
<proteinExistence type="predicted"/>
<evidence type="ECO:0000313" key="3">
    <source>
        <dbReference type="Proteomes" id="UP001595945"/>
    </source>
</evidence>
<feature type="transmembrane region" description="Helical" evidence="1">
    <location>
        <begin position="12"/>
        <end position="32"/>
    </location>
</feature>
<keyword evidence="1" id="KW-0472">Membrane</keyword>
<gene>
    <name evidence="2" type="ORF">ACFO9K_12015</name>
</gene>
<evidence type="ECO:0000313" key="2">
    <source>
        <dbReference type="EMBL" id="MFC4824984.1"/>
    </source>
</evidence>
<dbReference type="RefSeq" id="WP_254269309.1">
    <property type="nucleotide sequence ID" value="NZ_CP100400.1"/>
</dbReference>
<reference evidence="2 3" key="1">
    <citation type="journal article" date="2019" name="Int. J. Syst. Evol. Microbiol.">
        <title>The Global Catalogue of Microorganisms (GCM) 10K type strain sequencing project: providing services to taxonomists for standard genome sequencing and annotation.</title>
        <authorList>
            <consortium name="The Broad Institute Genomics Platform"/>
            <consortium name="The Broad Institute Genome Sequencing Center for Infectious Disease"/>
            <person name="Wu L."/>
            <person name="Ma J."/>
        </authorList>
    </citation>
    <scope>NUCLEOTIDE SEQUENCE [LARGE SCALE GENOMIC DNA]</scope>
    <source>
        <strain evidence="2 3">XZYJ18</strain>
    </source>
</reference>
<dbReference type="Proteomes" id="UP001595945">
    <property type="component" value="Unassembled WGS sequence"/>
</dbReference>
<sequence>MFGLPSHVRPSEWITALVLVAATGGVAVRASSVYSARLAAGIATFLLVIDVLLVWALLRNNSIRRQRALHPEPARKYRE</sequence>
<accession>A0ABD5Q393</accession>
<dbReference type="GeneID" id="73044314"/>
<name>A0ABD5Q393_9EURY</name>